<organism evidence="11 12">
    <name type="scientific">Collybia nuda</name>
    <dbReference type="NCBI Taxonomy" id="64659"/>
    <lineage>
        <taxon>Eukaryota</taxon>
        <taxon>Fungi</taxon>
        <taxon>Dikarya</taxon>
        <taxon>Basidiomycota</taxon>
        <taxon>Agaricomycotina</taxon>
        <taxon>Agaricomycetes</taxon>
        <taxon>Agaricomycetidae</taxon>
        <taxon>Agaricales</taxon>
        <taxon>Tricholomatineae</taxon>
        <taxon>Clitocybaceae</taxon>
        <taxon>Collybia</taxon>
    </lineage>
</organism>
<comment type="similarity">
    <text evidence="3 10">Belongs to the cytochrome P450 family.</text>
</comment>
<dbReference type="InterPro" id="IPR001128">
    <property type="entry name" value="Cyt_P450"/>
</dbReference>
<evidence type="ECO:0000256" key="1">
    <source>
        <dbReference type="ARBA" id="ARBA00001971"/>
    </source>
</evidence>
<evidence type="ECO:0000256" key="8">
    <source>
        <dbReference type="ARBA" id="ARBA00023033"/>
    </source>
</evidence>
<evidence type="ECO:0000256" key="10">
    <source>
        <dbReference type="RuleBase" id="RU000461"/>
    </source>
</evidence>
<keyword evidence="6 10" id="KW-0560">Oxidoreductase</keyword>
<dbReference type="PRINTS" id="PR00463">
    <property type="entry name" value="EP450I"/>
</dbReference>
<name>A0A9P5XXW2_9AGAR</name>
<gene>
    <name evidence="11" type="ORF">BDZ94DRAFT_1272614</name>
</gene>
<dbReference type="InterPro" id="IPR050364">
    <property type="entry name" value="Cytochrome_P450_fung"/>
</dbReference>
<evidence type="ECO:0000256" key="6">
    <source>
        <dbReference type="ARBA" id="ARBA00023002"/>
    </source>
</evidence>
<dbReference type="PROSITE" id="PS00086">
    <property type="entry name" value="CYTOCHROME_P450"/>
    <property type="match status" value="1"/>
</dbReference>
<evidence type="ECO:0000256" key="2">
    <source>
        <dbReference type="ARBA" id="ARBA00005179"/>
    </source>
</evidence>
<dbReference type="PANTHER" id="PTHR46300">
    <property type="entry name" value="P450, PUTATIVE (EUROFUNG)-RELATED-RELATED"/>
    <property type="match status" value="1"/>
</dbReference>
<dbReference type="AlphaFoldDB" id="A0A9P5XXW2"/>
<comment type="caution">
    <text evidence="11">The sequence shown here is derived from an EMBL/GenBank/DDBJ whole genome shotgun (WGS) entry which is preliminary data.</text>
</comment>
<evidence type="ECO:0000256" key="5">
    <source>
        <dbReference type="ARBA" id="ARBA00022723"/>
    </source>
</evidence>
<keyword evidence="4 9" id="KW-0349">Heme</keyword>
<keyword evidence="12" id="KW-1185">Reference proteome</keyword>
<evidence type="ECO:0000256" key="3">
    <source>
        <dbReference type="ARBA" id="ARBA00010617"/>
    </source>
</evidence>
<dbReference type="GO" id="GO:0016705">
    <property type="term" value="F:oxidoreductase activity, acting on paired donors, with incorporation or reduction of molecular oxygen"/>
    <property type="evidence" value="ECO:0007669"/>
    <property type="project" value="InterPro"/>
</dbReference>
<accession>A0A9P5XXW2</accession>
<evidence type="ECO:0000256" key="7">
    <source>
        <dbReference type="ARBA" id="ARBA00023004"/>
    </source>
</evidence>
<dbReference type="GO" id="GO:0004497">
    <property type="term" value="F:monooxygenase activity"/>
    <property type="evidence" value="ECO:0007669"/>
    <property type="project" value="UniProtKB-KW"/>
</dbReference>
<dbReference type="SUPFAM" id="SSF48264">
    <property type="entry name" value="Cytochrome P450"/>
    <property type="match status" value="1"/>
</dbReference>
<dbReference type="GO" id="GO:0005506">
    <property type="term" value="F:iron ion binding"/>
    <property type="evidence" value="ECO:0007669"/>
    <property type="project" value="InterPro"/>
</dbReference>
<keyword evidence="5 9" id="KW-0479">Metal-binding</keyword>
<dbReference type="OrthoDB" id="2789670at2759"/>
<dbReference type="PANTHER" id="PTHR46300:SF7">
    <property type="entry name" value="P450, PUTATIVE (EUROFUNG)-RELATED"/>
    <property type="match status" value="1"/>
</dbReference>
<dbReference type="EMBL" id="MU150362">
    <property type="protein sequence ID" value="KAF9457685.1"/>
    <property type="molecule type" value="Genomic_DNA"/>
</dbReference>
<dbReference type="InterPro" id="IPR002401">
    <property type="entry name" value="Cyt_P450_E_grp-I"/>
</dbReference>
<proteinExistence type="inferred from homology"/>
<keyword evidence="8 10" id="KW-0503">Monooxygenase</keyword>
<comment type="cofactor">
    <cofactor evidence="1 9">
        <name>heme</name>
        <dbReference type="ChEBI" id="CHEBI:30413"/>
    </cofactor>
</comment>
<dbReference type="InterPro" id="IPR036396">
    <property type="entry name" value="Cyt_P450_sf"/>
</dbReference>
<keyword evidence="7 9" id="KW-0408">Iron</keyword>
<evidence type="ECO:0000256" key="4">
    <source>
        <dbReference type="ARBA" id="ARBA00022617"/>
    </source>
</evidence>
<reference evidence="11" key="1">
    <citation type="submission" date="2020-11" db="EMBL/GenBank/DDBJ databases">
        <authorList>
            <consortium name="DOE Joint Genome Institute"/>
            <person name="Ahrendt S."/>
            <person name="Riley R."/>
            <person name="Andreopoulos W."/>
            <person name="Labutti K."/>
            <person name="Pangilinan J."/>
            <person name="Ruiz-Duenas F.J."/>
            <person name="Barrasa J.M."/>
            <person name="Sanchez-Garcia M."/>
            <person name="Camarero S."/>
            <person name="Miyauchi S."/>
            <person name="Serrano A."/>
            <person name="Linde D."/>
            <person name="Babiker R."/>
            <person name="Drula E."/>
            <person name="Ayuso-Fernandez I."/>
            <person name="Pacheco R."/>
            <person name="Padilla G."/>
            <person name="Ferreira P."/>
            <person name="Barriuso J."/>
            <person name="Kellner H."/>
            <person name="Castanera R."/>
            <person name="Alfaro M."/>
            <person name="Ramirez L."/>
            <person name="Pisabarro A.G."/>
            <person name="Kuo A."/>
            <person name="Tritt A."/>
            <person name="Lipzen A."/>
            <person name="He G."/>
            <person name="Yan M."/>
            <person name="Ng V."/>
            <person name="Cullen D."/>
            <person name="Martin F."/>
            <person name="Rosso M.-N."/>
            <person name="Henrissat B."/>
            <person name="Hibbett D."/>
            <person name="Martinez A.T."/>
            <person name="Grigoriev I.V."/>
        </authorList>
    </citation>
    <scope>NUCLEOTIDE SEQUENCE</scope>
    <source>
        <strain evidence="11">CBS 247.69</strain>
    </source>
</reference>
<evidence type="ECO:0000256" key="9">
    <source>
        <dbReference type="PIRSR" id="PIRSR602401-1"/>
    </source>
</evidence>
<dbReference type="Proteomes" id="UP000807353">
    <property type="component" value="Unassembled WGS sequence"/>
</dbReference>
<sequence length="507" mass="57042">MIQLATLACFFLIVYLYVRHLKSSSRHLHLPPGPKKLPLLGNLFNVPTSLAWITYHKWCKELNTDIIHLSVAGMSIVVLDNIEAATELLEKRSHIYSGRPRLPMLSELMGYDFNVGFMQYGERWRKCRRLLHIAFPPDDSQRHHPQELNAAHNLLLRLLEDPENFMDHIKHMAAETIMSIAYGIEIKRNDDPYVTVAEQGNKAIAMVAVPGAFLVDTIPALKHVPDWMPFAGFKRKAKEWKKLALMASAMPFETTKQMIDDGSAVPSFVSYCLENSRAGDDPAFEESIIRDTAGTMYLAGADTTVAIIWSCILGLLTNPGALKKAQQEMDSVLGVGVLPEFGDQDSLPYVMAVVREAFRWRDVAPIAIPHYTAVEDVYNGYRIPAGSIVVANSWAMLHDETMYPEPFEFNPDRFIKDGKLNHAVRDPGHAAFGFGRRECPGRNMALSSVWITVASIMAAFDISKAVDKDGNTIEPSYEYLQDMICMPLPFKCSLKPRSKEIQRLIRC</sequence>
<dbReference type="GO" id="GO:0020037">
    <property type="term" value="F:heme binding"/>
    <property type="evidence" value="ECO:0007669"/>
    <property type="project" value="InterPro"/>
</dbReference>
<dbReference type="CDD" id="cd11065">
    <property type="entry name" value="CYP64-like"/>
    <property type="match status" value="1"/>
</dbReference>
<evidence type="ECO:0000313" key="12">
    <source>
        <dbReference type="Proteomes" id="UP000807353"/>
    </source>
</evidence>
<dbReference type="Gene3D" id="1.10.630.10">
    <property type="entry name" value="Cytochrome P450"/>
    <property type="match status" value="1"/>
</dbReference>
<protein>
    <submittedName>
        <fullName evidence="11">Cytochrome P450</fullName>
    </submittedName>
</protein>
<dbReference type="InterPro" id="IPR017972">
    <property type="entry name" value="Cyt_P450_CS"/>
</dbReference>
<comment type="pathway">
    <text evidence="2">Secondary metabolite biosynthesis.</text>
</comment>
<dbReference type="Pfam" id="PF00067">
    <property type="entry name" value="p450"/>
    <property type="match status" value="1"/>
</dbReference>
<evidence type="ECO:0000313" key="11">
    <source>
        <dbReference type="EMBL" id="KAF9457685.1"/>
    </source>
</evidence>
<feature type="binding site" description="axial binding residue" evidence="9">
    <location>
        <position position="439"/>
    </location>
    <ligand>
        <name>heme</name>
        <dbReference type="ChEBI" id="CHEBI:30413"/>
    </ligand>
    <ligandPart>
        <name>Fe</name>
        <dbReference type="ChEBI" id="CHEBI:18248"/>
    </ligandPart>
</feature>